<dbReference type="KEGG" id="aplc:110976545"/>
<dbReference type="Gene3D" id="1.20.1050.10">
    <property type="match status" value="1"/>
</dbReference>
<dbReference type="RefSeq" id="XP_022085597.1">
    <property type="nucleotide sequence ID" value="XM_022229905.1"/>
</dbReference>
<dbReference type="Proteomes" id="UP000694845">
    <property type="component" value="Unplaced"/>
</dbReference>
<protein>
    <submittedName>
        <fullName evidence="2">Glutathione S-transferase theta-1-like</fullName>
    </submittedName>
</protein>
<dbReference type="GO" id="GO:0006749">
    <property type="term" value="P:glutathione metabolic process"/>
    <property type="evidence" value="ECO:0007669"/>
    <property type="project" value="TreeGrafter"/>
</dbReference>
<dbReference type="PANTHER" id="PTHR43917:SF8">
    <property type="entry name" value="GH16740P-RELATED"/>
    <property type="match status" value="1"/>
</dbReference>
<organism evidence="1 2">
    <name type="scientific">Acanthaster planci</name>
    <name type="common">Crown-of-thorns starfish</name>
    <dbReference type="NCBI Taxonomy" id="133434"/>
    <lineage>
        <taxon>Eukaryota</taxon>
        <taxon>Metazoa</taxon>
        <taxon>Echinodermata</taxon>
        <taxon>Eleutherozoa</taxon>
        <taxon>Asterozoa</taxon>
        <taxon>Asteroidea</taxon>
        <taxon>Valvatacea</taxon>
        <taxon>Valvatida</taxon>
        <taxon>Acanthasteridae</taxon>
        <taxon>Acanthaster</taxon>
    </lineage>
</organism>
<keyword evidence="1" id="KW-1185">Reference proteome</keyword>
<name>A0A8B7XZB1_ACAPL</name>
<dbReference type="GO" id="GO:0004364">
    <property type="term" value="F:glutathione transferase activity"/>
    <property type="evidence" value="ECO:0007669"/>
    <property type="project" value="TreeGrafter"/>
</dbReference>
<accession>A0A8B7XZB1</accession>
<dbReference type="InterPro" id="IPR051369">
    <property type="entry name" value="GST_Theta"/>
</dbReference>
<dbReference type="GeneID" id="110976545"/>
<reference evidence="2" key="1">
    <citation type="submission" date="2025-08" db="UniProtKB">
        <authorList>
            <consortium name="RefSeq"/>
        </authorList>
    </citation>
    <scope>IDENTIFICATION</scope>
</reference>
<evidence type="ECO:0000313" key="1">
    <source>
        <dbReference type="Proteomes" id="UP000694845"/>
    </source>
</evidence>
<dbReference type="InterPro" id="IPR036282">
    <property type="entry name" value="Glutathione-S-Trfase_C_sf"/>
</dbReference>
<dbReference type="SUPFAM" id="SSF47616">
    <property type="entry name" value="GST C-terminal domain-like"/>
    <property type="match status" value="1"/>
</dbReference>
<dbReference type="GO" id="GO:0005737">
    <property type="term" value="C:cytoplasm"/>
    <property type="evidence" value="ECO:0007669"/>
    <property type="project" value="TreeGrafter"/>
</dbReference>
<evidence type="ECO:0000313" key="2">
    <source>
        <dbReference type="RefSeq" id="XP_022085597.1"/>
    </source>
</evidence>
<gene>
    <name evidence="2" type="primary">LOC110976545</name>
</gene>
<sequence>MAILRYLARKYKVADHWYADDLKVVTLRRTGKPMDEAELTEKIERFDKSLRTIEKVFLIEDKEYVASEEINIANICSDASPSTRTDVLANHPKLAAWKERVEQRLRPDYDDVFKDLFEFDAKT</sequence>
<dbReference type="PANTHER" id="PTHR43917">
    <property type="match status" value="1"/>
</dbReference>
<dbReference type="AlphaFoldDB" id="A0A8B7XZB1"/>
<dbReference type="OrthoDB" id="422574at2759"/>
<proteinExistence type="predicted"/>